<evidence type="ECO:0000313" key="2">
    <source>
        <dbReference type="Proteomes" id="UP000324831"/>
    </source>
</evidence>
<dbReference type="EMBL" id="BIMN01000004">
    <property type="protein sequence ID" value="GCE63853.1"/>
    <property type="molecule type" value="Genomic_DNA"/>
</dbReference>
<gene>
    <name evidence="1" type="ORF">MHSWG343_08600</name>
</gene>
<organism evidence="1 2">
    <name type="scientific">Candidatus Mycoplasma haematohominis</name>
    <dbReference type="NCBI Taxonomy" id="1494318"/>
    <lineage>
        <taxon>Bacteria</taxon>
        <taxon>Bacillati</taxon>
        <taxon>Mycoplasmatota</taxon>
        <taxon>Mollicutes</taxon>
        <taxon>Mycoplasmataceae</taxon>
        <taxon>Mycoplasma</taxon>
    </lineage>
</organism>
<sequence length="242" mass="28451">MKTLLAKTAAGGTALAAASAGTFGLKNSSLSNLFQATTEETGWNRIAITFEESFKDLRPTEEDNYDKLTEEGKKWWKIRFSTFWSNKSKIRSKRFDELVVKNNKFDVEDPKIQHWEYQTVRQKWMFEEIERAEKIEVQQFIRDFYKECKDISKFIFGKKSDENHWRRRAEKFLEPSAKTDKTEIQKEQEEKLARYFRDAWVACSNEGSTVGGKIIKDWPYGQDIEANEDPNTGKWKNLTDKL</sequence>
<name>A0A478FQU3_9MOLU</name>
<dbReference type="AlphaFoldDB" id="A0A478FQU3"/>
<reference evidence="1 2" key="1">
    <citation type="submission" date="2019-01" db="EMBL/GenBank/DDBJ databases">
        <title>Draft genome sequences of Candidatus Mycoplasma haemohominis SWG34-3 identified from a patient with pyrexia, anemia and liver dysfunction.</title>
        <authorList>
            <person name="Sekizuka T."/>
            <person name="Hattori N."/>
            <person name="Katano H."/>
            <person name="Takuma T."/>
            <person name="Ito T."/>
            <person name="Arai N."/>
            <person name="Yanai R."/>
            <person name="Ishii S."/>
            <person name="Miura Y."/>
            <person name="Tokunaga T."/>
            <person name="Watanabe H."/>
            <person name="Nomura N."/>
            <person name="Eguchi J."/>
            <person name="Arai T."/>
            <person name="Hasegawa H."/>
            <person name="Nakamaki T."/>
            <person name="Wakita T."/>
            <person name="Niki Y."/>
            <person name="Kuroda M."/>
        </authorList>
    </citation>
    <scope>NUCLEOTIDE SEQUENCE [LARGE SCALE GENOMIC DNA]</scope>
    <source>
        <strain evidence="1">SWG34-3</strain>
    </source>
</reference>
<evidence type="ECO:0000313" key="1">
    <source>
        <dbReference type="EMBL" id="GCE63853.1"/>
    </source>
</evidence>
<comment type="caution">
    <text evidence="1">The sequence shown here is derived from an EMBL/GenBank/DDBJ whole genome shotgun (WGS) entry which is preliminary data.</text>
</comment>
<protein>
    <submittedName>
        <fullName evidence="1">Uncharacterized protein</fullName>
    </submittedName>
</protein>
<dbReference type="Proteomes" id="UP000324831">
    <property type="component" value="Unassembled WGS sequence"/>
</dbReference>
<proteinExistence type="predicted"/>
<accession>A0A478FQU3</accession>